<evidence type="ECO:0000313" key="1">
    <source>
        <dbReference type="EMBL" id="KIM36503.1"/>
    </source>
</evidence>
<keyword evidence="2" id="KW-1185">Reference proteome</keyword>
<dbReference type="AlphaFoldDB" id="A0A0C2XEY4"/>
<dbReference type="HOGENOM" id="CLU_1434600_0_0_1"/>
<proteinExistence type="predicted"/>
<sequence length="189" mass="21716">MPRLNDVVEVFLSNLVQVFLSNLAALPPGNESYNTIDDIIAPVLEGEKLMLRTDYQFSEAKRNFTIPFADGKHGFAIQTIYFLVRRGINHSVRKLRGTVTRATRENLLNADLQCFGRQLGNFVIWFRKPIVTEKLDLDRPPAFHVSIVFLCPEPEKLEFEQHFGLGYLHYGLEVEKRHLLGYEAGMYDS</sequence>
<gene>
    <name evidence="1" type="ORF">M413DRAFT_13867</name>
</gene>
<dbReference type="EMBL" id="KN831804">
    <property type="protein sequence ID" value="KIM36503.1"/>
    <property type="molecule type" value="Genomic_DNA"/>
</dbReference>
<dbReference type="Proteomes" id="UP000053424">
    <property type="component" value="Unassembled WGS sequence"/>
</dbReference>
<organism evidence="1 2">
    <name type="scientific">Hebeloma cylindrosporum</name>
    <dbReference type="NCBI Taxonomy" id="76867"/>
    <lineage>
        <taxon>Eukaryota</taxon>
        <taxon>Fungi</taxon>
        <taxon>Dikarya</taxon>
        <taxon>Basidiomycota</taxon>
        <taxon>Agaricomycotina</taxon>
        <taxon>Agaricomycetes</taxon>
        <taxon>Agaricomycetidae</taxon>
        <taxon>Agaricales</taxon>
        <taxon>Agaricineae</taxon>
        <taxon>Hymenogastraceae</taxon>
        <taxon>Hebeloma</taxon>
    </lineage>
</organism>
<accession>A0A0C2XEY4</accession>
<protein>
    <submittedName>
        <fullName evidence="1">Uncharacterized protein</fullName>
    </submittedName>
</protein>
<name>A0A0C2XEY4_HEBCY</name>
<reference evidence="2" key="2">
    <citation type="submission" date="2015-01" db="EMBL/GenBank/DDBJ databases">
        <title>Evolutionary Origins and Diversification of the Mycorrhizal Mutualists.</title>
        <authorList>
            <consortium name="DOE Joint Genome Institute"/>
            <consortium name="Mycorrhizal Genomics Consortium"/>
            <person name="Kohler A."/>
            <person name="Kuo A."/>
            <person name="Nagy L.G."/>
            <person name="Floudas D."/>
            <person name="Copeland A."/>
            <person name="Barry K.W."/>
            <person name="Cichocki N."/>
            <person name="Veneault-Fourrey C."/>
            <person name="LaButti K."/>
            <person name="Lindquist E.A."/>
            <person name="Lipzen A."/>
            <person name="Lundell T."/>
            <person name="Morin E."/>
            <person name="Murat C."/>
            <person name="Riley R."/>
            <person name="Ohm R."/>
            <person name="Sun H."/>
            <person name="Tunlid A."/>
            <person name="Henrissat B."/>
            <person name="Grigoriev I.V."/>
            <person name="Hibbett D.S."/>
            <person name="Martin F."/>
        </authorList>
    </citation>
    <scope>NUCLEOTIDE SEQUENCE [LARGE SCALE GENOMIC DNA]</scope>
    <source>
        <strain evidence="2">h7</strain>
    </source>
</reference>
<evidence type="ECO:0000313" key="2">
    <source>
        <dbReference type="Proteomes" id="UP000053424"/>
    </source>
</evidence>
<reference evidence="1 2" key="1">
    <citation type="submission" date="2014-04" db="EMBL/GenBank/DDBJ databases">
        <authorList>
            <consortium name="DOE Joint Genome Institute"/>
            <person name="Kuo A."/>
            <person name="Gay G."/>
            <person name="Dore J."/>
            <person name="Kohler A."/>
            <person name="Nagy L.G."/>
            <person name="Floudas D."/>
            <person name="Copeland A."/>
            <person name="Barry K.W."/>
            <person name="Cichocki N."/>
            <person name="Veneault-Fourrey C."/>
            <person name="LaButti K."/>
            <person name="Lindquist E.A."/>
            <person name="Lipzen A."/>
            <person name="Lundell T."/>
            <person name="Morin E."/>
            <person name="Murat C."/>
            <person name="Sun H."/>
            <person name="Tunlid A."/>
            <person name="Henrissat B."/>
            <person name="Grigoriev I.V."/>
            <person name="Hibbett D.S."/>
            <person name="Martin F."/>
            <person name="Nordberg H.P."/>
            <person name="Cantor M.N."/>
            <person name="Hua S.X."/>
        </authorList>
    </citation>
    <scope>NUCLEOTIDE SEQUENCE [LARGE SCALE GENOMIC DNA]</scope>
    <source>
        <strain evidence="2">h7</strain>
    </source>
</reference>